<gene>
    <name evidence="6" type="ORF">R1flu_028654</name>
</gene>
<dbReference type="SMART" id="SM00320">
    <property type="entry name" value="WD40"/>
    <property type="match status" value="8"/>
</dbReference>
<dbReference type="InterPro" id="IPR051179">
    <property type="entry name" value="WD_repeat_multifunction"/>
</dbReference>
<name>A0ABD1XQ61_9MARC</name>
<dbReference type="InterPro" id="IPR011047">
    <property type="entry name" value="Quinoprotein_ADH-like_sf"/>
</dbReference>
<feature type="repeat" description="WD" evidence="5">
    <location>
        <begin position="276"/>
        <end position="317"/>
    </location>
</feature>
<protein>
    <recommendedName>
        <fullName evidence="8">Angio-associated migratory cell protein</fullName>
    </recommendedName>
</protein>
<dbReference type="Pfam" id="PF00400">
    <property type="entry name" value="WD40"/>
    <property type="match status" value="8"/>
</dbReference>
<comment type="subcellular location">
    <subcellularLocation>
        <location evidence="1">Cytoplasm</location>
    </subcellularLocation>
</comment>
<dbReference type="InterPro" id="IPR019775">
    <property type="entry name" value="WD40_repeat_CS"/>
</dbReference>
<feature type="repeat" description="WD" evidence="5">
    <location>
        <begin position="359"/>
        <end position="390"/>
    </location>
</feature>
<dbReference type="Gene3D" id="2.130.10.10">
    <property type="entry name" value="YVTN repeat-like/Quinoprotein amine dehydrogenase"/>
    <property type="match status" value="1"/>
</dbReference>
<keyword evidence="2" id="KW-0963">Cytoplasm</keyword>
<dbReference type="PROSITE" id="PS50294">
    <property type="entry name" value="WD_REPEATS_REGION"/>
    <property type="match status" value="5"/>
</dbReference>
<proteinExistence type="predicted"/>
<comment type="caution">
    <text evidence="6">The sequence shown here is derived from an EMBL/GenBank/DDBJ whole genome shotgun (WGS) entry which is preliminary data.</text>
</comment>
<keyword evidence="4" id="KW-0677">Repeat</keyword>
<evidence type="ECO:0000256" key="1">
    <source>
        <dbReference type="ARBA" id="ARBA00004496"/>
    </source>
</evidence>
<evidence type="ECO:0000256" key="4">
    <source>
        <dbReference type="ARBA" id="ARBA00022737"/>
    </source>
</evidence>
<accession>A0ABD1XQ61</accession>
<dbReference type="GO" id="GO:0005737">
    <property type="term" value="C:cytoplasm"/>
    <property type="evidence" value="ECO:0007669"/>
    <property type="project" value="UniProtKB-SubCell"/>
</dbReference>
<organism evidence="6 7">
    <name type="scientific">Riccia fluitans</name>
    <dbReference type="NCBI Taxonomy" id="41844"/>
    <lineage>
        <taxon>Eukaryota</taxon>
        <taxon>Viridiplantae</taxon>
        <taxon>Streptophyta</taxon>
        <taxon>Embryophyta</taxon>
        <taxon>Marchantiophyta</taxon>
        <taxon>Marchantiopsida</taxon>
        <taxon>Marchantiidae</taxon>
        <taxon>Marchantiales</taxon>
        <taxon>Ricciaceae</taxon>
        <taxon>Riccia</taxon>
    </lineage>
</organism>
<feature type="repeat" description="WD" evidence="5">
    <location>
        <begin position="146"/>
        <end position="187"/>
    </location>
</feature>
<dbReference type="InterPro" id="IPR001680">
    <property type="entry name" value="WD40_rpt"/>
</dbReference>
<sequence>MDGDDGARVFLDEGDIEEVVFDDDGIRGAGSDDEVLEEVVEGMGDMMTEIDGDDRIDDSDHTFTGHTDSVYCVAISPIDQGLVASGGGDEVGYLWRLGVAEDPQPLRGHKDSVVQVSFNGDGSLLASAGLDGFVIIWQNGVSKHHLEGPSEGIEFIKWHPRGNLLLAGSEDFSAWLWNADNGRCLTVFTGHSGSVTCGDFTPDGKLLCTGSGDCSFRVWNPRTGATIHVVQGHPYHTEAVVSMAVHADSSIAITGSTDTTACIVNLQTGKVSGTLTGEHTKSVECVGLSSLLPLAATGSLDGKLVVWDLQSLTPRHKCEHEEGVVKLIWPTGSHHIYTASLDGSVRIWDSRSGSLVKRFQGHADGITDMAVSKDRRLIVTGSDDMTARIFVDEDQGNPPPL</sequence>
<dbReference type="PROSITE" id="PS50082">
    <property type="entry name" value="WD_REPEATS_2"/>
    <property type="match status" value="7"/>
</dbReference>
<dbReference type="PANTHER" id="PTHR19857:SF8">
    <property type="entry name" value="ANGIO-ASSOCIATED MIGRATORY CELL PROTEIN"/>
    <property type="match status" value="1"/>
</dbReference>
<dbReference type="PANTHER" id="PTHR19857">
    <property type="entry name" value="MITOCHONDRIAL DIVISION PROTEIN 1-RELATED"/>
    <property type="match status" value="1"/>
</dbReference>
<dbReference type="SUPFAM" id="SSF50998">
    <property type="entry name" value="Quinoprotein alcohol dehydrogenase-like"/>
    <property type="match status" value="1"/>
</dbReference>
<keyword evidence="3 5" id="KW-0853">WD repeat</keyword>
<evidence type="ECO:0000256" key="2">
    <source>
        <dbReference type="ARBA" id="ARBA00022490"/>
    </source>
</evidence>
<dbReference type="EMBL" id="JBHFFA010000008">
    <property type="protein sequence ID" value="KAL2610081.1"/>
    <property type="molecule type" value="Genomic_DNA"/>
</dbReference>
<keyword evidence="7" id="KW-1185">Reference proteome</keyword>
<feature type="repeat" description="WD" evidence="5">
    <location>
        <begin position="106"/>
        <end position="138"/>
    </location>
</feature>
<feature type="repeat" description="WD" evidence="5">
    <location>
        <begin position="188"/>
        <end position="229"/>
    </location>
</feature>
<evidence type="ECO:0000313" key="6">
    <source>
        <dbReference type="EMBL" id="KAL2610081.1"/>
    </source>
</evidence>
<reference evidence="6 7" key="1">
    <citation type="submission" date="2024-09" db="EMBL/GenBank/DDBJ databases">
        <title>Chromosome-scale assembly of Riccia fluitans.</title>
        <authorList>
            <person name="Paukszto L."/>
            <person name="Sawicki J."/>
            <person name="Karawczyk K."/>
            <person name="Piernik-Szablinska J."/>
            <person name="Szczecinska M."/>
            <person name="Mazdziarz M."/>
        </authorList>
    </citation>
    <scope>NUCLEOTIDE SEQUENCE [LARGE SCALE GENOMIC DNA]</scope>
    <source>
        <strain evidence="6">Rf_01</strain>
        <tissue evidence="6">Aerial parts of the thallus</tissue>
    </source>
</reference>
<feature type="repeat" description="WD" evidence="5">
    <location>
        <begin position="317"/>
        <end position="358"/>
    </location>
</feature>
<evidence type="ECO:0000313" key="7">
    <source>
        <dbReference type="Proteomes" id="UP001605036"/>
    </source>
</evidence>
<dbReference type="CDD" id="cd00200">
    <property type="entry name" value="WD40"/>
    <property type="match status" value="1"/>
</dbReference>
<dbReference type="Proteomes" id="UP001605036">
    <property type="component" value="Unassembled WGS sequence"/>
</dbReference>
<evidence type="ECO:0000256" key="5">
    <source>
        <dbReference type="PROSITE-ProRule" id="PRU00221"/>
    </source>
</evidence>
<dbReference type="PROSITE" id="PS00678">
    <property type="entry name" value="WD_REPEATS_1"/>
    <property type="match status" value="3"/>
</dbReference>
<feature type="repeat" description="WD" evidence="5">
    <location>
        <begin position="63"/>
        <end position="97"/>
    </location>
</feature>
<evidence type="ECO:0008006" key="8">
    <source>
        <dbReference type="Google" id="ProtNLM"/>
    </source>
</evidence>
<dbReference type="FunFam" id="2.130.10.10:FF:000074">
    <property type="entry name" value="Angio-associated migratory cell protein-like protein"/>
    <property type="match status" value="1"/>
</dbReference>
<dbReference type="InterPro" id="IPR015943">
    <property type="entry name" value="WD40/YVTN_repeat-like_dom_sf"/>
</dbReference>
<evidence type="ECO:0000256" key="3">
    <source>
        <dbReference type="ARBA" id="ARBA00022574"/>
    </source>
</evidence>
<dbReference type="AlphaFoldDB" id="A0ABD1XQ61"/>